<dbReference type="Proteomes" id="UP000778797">
    <property type="component" value="Unassembled WGS sequence"/>
</dbReference>
<gene>
    <name evidence="1" type="ORF">J1C55_01605</name>
</gene>
<accession>A0ABS8EJP0</accession>
<evidence type="ECO:0000313" key="2">
    <source>
        <dbReference type="Proteomes" id="UP000778797"/>
    </source>
</evidence>
<evidence type="ECO:0000313" key="1">
    <source>
        <dbReference type="EMBL" id="MCC1483272.1"/>
    </source>
</evidence>
<proteinExistence type="predicted"/>
<organism evidence="1 2">
    <name type="scientific">Winogradskyella immobilis</name>
    <dbReference type="NCBI Taxonomy" id="2816852"/>
    <lineage>
        <taxon>Bacteria</taxon>
        <taxon>Pseudomonadati</taxon>
        <taxon>Bacteroidota</taxon>
        <taxon>Flavobacteriia</taxon>
        <taxon>Flavobacteriales</taxon>
        <taxon>Flavobacteriaceae</taxon>
        <taxon>Winogradskyella</taxon>
    </lineage>
</organism>
<dbReference type="EMBL" id="JAFMPT010000002">
    <property type="protein sequence ID" value="MCC1483272.1"/>
    <property type="molecule type" value="Genomic_DNA"/>
</dbReference>
<dbReference type="RefSeq" id="WP_227475725.1">
    <property type="nucleotide sequence ID" value="NZ_JAFMPT010000002.1"/>
</dbReference>
<reference evidence="1" key="1">
    <citation type="submission" date="2021-03" db="EMBL/GenBank/DDBJ databases">
        <authorList>
            <person name="Ping X."/>
        </authorList>
    </citation>
    <scope>NUCLEOTIDE SEQUENCE</scope>
    <source>
        <strain evidence="1">E313</strain>
    </source>
</reference>
<name>A0ABS8EJP0_9FLAO</name>
<reference evidence="1" key="2">
    <citation type="submission" date="2021-10" db="EMBL/GenBank/DDBJ databases">
        <title>Genome of Winogradskyella sp. E313.</title>
        <authorList>
            <person name="Zhou Y."/>
        </authorList>
    </citation>
    <scope>NUCLEOTIDE SEQUENCE</scope>
    <source>
        <strain evidence="1">E313</strain>
    </source>
</reference>
<evidence type="ECO:0008006" key="3">
    <source>
        <dbReference type="Google" id="ProtNLM"/>
    </source>
</evidence>
<protein>
    <recommendedName>
        <fullName evidence="3">DUF1579 domain-containing protein</fullName>
    </recommendedName>
</protein>
<keyword evidence="2" id="KW-1185">Reference proteome</keyword>
<comment type="caution">
    <text evidence="1">The sequence shown here is derived from an EMBL/GenBank/DDBJ whole genome shotgun (WGS) entry which is preliminary data.</text>
</comment>
<sequence>MNLKRLVILLIMFPIVCFSQTRELSIFDDLIGKTWFAEGKWGDGSLFKQEVSYSYDLEKTLVVTEAKGFINKEQTKFGNRNHGIRQYNSVNKEIVFWEFDVFGGVTKGTVTAGGKNIMYTYNYGDSVVTDLWEYIDNETYRFVVGSYKNNKWEQIYLDTVFRLKK</sequence>